<protein>
    <submittedName>
        <fullName evidence="1">Uncharacterized protein</fullName>
    </submittedName>
</protein>
<dbReference type="AlphaFoldDB" id="A0A8W7P755"/>
<sequence>MCQSEKAGGVVGVDSVVVSFSPAASSGAVQLFMTGSLVKSSLSFSDMIGGGSDDEVVRCFEWRSCCSASCDMASSIENHCRFLPIVFESSHSSSSWVTTITNTSVRCICSLFCEGEGGQQIG</sequence>
<accession>A0A8W7P755</accession>
<organism evidence="1">
    <name type="scientific">Anopheles coluzzii</name>
    <name type="common">African malaria mosquito</name>
    <dbReference type="NCBI Taxonomy" id="1518534"/>
    <lineage>
        <taxon>Eukaryota</taxon>
        <taxon>Metazoa</taxon>
        <taxon>Ecdysozoa</taxon>
        <taxon>Arthropoda</taxon>
        <taxon>Hexapoda</taxon>
        <taxon>Insecta</taxon>
        <taxon>Pterygota</taxon>
        <taxon>Neoptera</taxon>
        <taxon>Endopterygota</taxon>
        <taxon>Diptera</taxon>
        <taxon>Nematocera</taxon>
        <taxon>Culicoidea</taxon>
        <taxon>Culicidae</taxon>
        <taxon>Anophelinae</taxon>
        <taxon>Anopheles</taxon>
    </lineage>
</organism>
<evidence type="ECO:0000313" key="1">
    <source>
        <dbReference type="EnsemblMetazoa" id="ACOM026721-PA.1"/>
    </source>
</evidence>
<reference evidence="1" key="1">
    <citation type="submission" date="2022-08" db="UniProtKB">
        <authorList>
            <consortium name="EnsemblMetazoa"/>
        </authorList>
    </citation>
    <scope>IDENTIFICATION</scope>
</reference>
<dbReference type="EnsemblMetazoa" id="ACOM026721-RA">
    <property type="protein sequence ID" value="ACOM026721-PA.1"/>
    <property type="gene ID" value="ACOM026721"/>
</dbReference>
<dbReference type="Proteomes" id="UP000075882">
    <property type="component" value="Unassembled WGS sequence"/>
</dbReference>
<name>A0A8W7P755_ANOCL</name>
<proteinExistence type="predicted"/>